<dbReference type="EMBL" id="KN736324">
    <property type="protein sequence ID" value="KIH56066.1"/>
    <property type="molecule type" value="Genomic_DNA"/>
</dbReference>
<dbReference type="PANTHER" id="PTHR10151">
    <property type="entry name" value="ECTONUCLEOTIDE PYROPHOSPHATASE/PHOSPHODIESTERASE"/>
    <property type="match status" value="1"/>
</dbReference>
<keyword evidence="4" id="KW-0378">Hydrolase</keyword>
<reference evidence="9 10" key="1">
    <citation type="submission" date="2013-12" db="EMBL/GenBank/DDBJ databases">
        <title>Draft genome of the parsitic nematode Ancylostoma duodenale.</title>
        <authorList>
            <person name="Mitreva M."/>
        </authorList>
    </citation>
    <scope>NUCLEOTIDE SEQUENCE [LARGE SCALE GENOMIC DNA]</scope>
    <source>
        <strain evidence="9 10">Zhejiang</strain>
    </source>
</reference>
<evidence type="ECO:0000256" key="3">
    <source>
        <dbReference type="ARBA" id="ARBA00022723"/>
    </source>
</evidence>
<dbReference type="GO" id="GO:0012505">
    <property type="term" value="C:endomembrane system"/>
    <property type="evidence" value="ECO:0007669"/>
    <property type="project" value="UniProtKB-SubCell"/>
</dbReference>
<sequence length="255" mass="28197">MSVGDLPEWYHYKKSSTVPDLVLVAQPGYAIVTRDLAKQIPPQNPNEVKAGMSGYNNHYPDMLGVFLAYGPVFRKGYHKGPLELCDIYTLMCSLLRIDDCNTSCGRILRIDDVLTSDARVAVRAKLNRTNGAVLHGVAVAEPPVIVFWTSFFGSPLSTAVQPLSNCTFECSLVDRSELENNREPSAFIIHGGNLNISDLPIVRPNQLKILMFMEPPHNAGGSALIELIEIESEDLIPQVKKRRLGHKTDNDPADK</sequence>
<evidence type="ECO:0000256" key="2">
    <source>
        <dbReference type="ARBA" id="ARBA00004308"/>
    </source>
</evidence>
<evidence type="ECO:0000313" key="9">
    <source>
        <dbReference type="EMBL" id="KIH56066.1"/>
    </source>
</evidence>
<comment type="subcellular location">
    <subcellularLocation>
        <location evidence="2">Endomembrane system</location>
    </subcellularLocation>
</comment>
<dbReference type="SUPFAM" id="SSF53649">
    <property type="entry name" value="Alkaline phosphatase-like"/>
    <property type="match status" value="1"/>
</dbReference>
<keyword evidence="5" id="KW-0862">Zinc</keyword>
<gene>
    <name evidence="9" type="ORF">ANCDUO_13758</name>
</gene>
<organism evidence="9 10">
    <name type="scientific">Ancylostoma duodenale</name>
    <dbReference type="NCBI Taxonomy" id="51022"/>
    <lineage>
        <taxon>Eukaryota</taxon>
        <taxon>Metazoa</taxon>
        <taxon>Ecdysozoa</taxon>
        <taxon>Nematoda</taxon>
        <taxon>Chromadorea</taxon>
        <taxon>Rhabditida</taxon>
        <taxon>Rhabditina</taxon>
        <taxon>Rhabditomorpha</taxon>
        <taxon>Strongyloidea</taxon>
        <taxon>Ancylostomatidae</taxon>
        <taxon>Ancylostomatinae</taxon>
        <taxon>Ancylostoma</taxon>
    </lineage>
</organism>
<keyword evidence="10" id="KW-1185">Reference proteome</keyword>
<protein>
    <submittedName>
        <fullName evidence="9">Uncharacterized protein</fullName>
    </submittedName>
</protein>
<keyword evidence="7" id="KW-1015">Disulfide bond</keyword>
<dbReference type="GO" id="GO:0046872">
    <property type="term" value="F:metal ion binding"/>
    <property type="evidence" value="ECO:0007669"/>
    <property type="project" value="UniProtKB-KW"/>
</dbReference>
<proteinExistence type="predicted"/>
<dbReference type="SUPFAM" id="SSF53756">
    <property type="entry name" value="UDP-Glycosyltransferase/glycogen phosphorylase"/>
    <property type="match status" value="1"/>
</dbReference>
<dbReference type="OrthoDB" id="415411at2759"/>
<accession>A0A0C2GG28</accession>
<evidence type="ECO:0000256" key="8">
    <source>
        <dbReference type="ARBA" id="ARBA00023180"/>
    </source>
</evidence>
<evidence type="ECO:0000313" key="10">
    <source>
        <dbReference type="Proteomes" id="UP000054047"/>
    </source>
</evidence>
<dbReference type="AlphaFoldDB" id="A0A0C2GG28"/>
<feature type="non-terminal residue" evidence="9">
    <location>
        <position position="255"/>
    </location>
</feature>
<evidence type="ECO:0000256" key="1">
    <source>
        <dbReference type="ARBA" id="ARBA00001947"/>
    </source>
</evidence>
<evidence type="ECO:0000256" key="5">
    <source>
        <dbReference type="ARBA" id="ARBA00022833"/>
    </source>
</evidence>
<dbReference type="InterPro" id="IPR017850">
    <property type="entry name" value="Alkaline_phosphatase_core_sf"/>
</dbReference>
<evidence type="ECO:0000256" key="4">
    <source>
        <dbReference type="ARBA" id="ARBA00022801"/>
    </source>
</evidence>
<keyword evidence="3" id="KW-0479">Metal-binding</keyword>
<comment type="cofactor">
    <cofactor evidence="1">
        <name>Zn(2+)</name>
        <dbReference type="ChEBI" id="CHEBI:29105"/>
    </cofactor>
</comment>
<evidence type="ECO:0000256" key="6">
    <source>
        <dbReference type="ARBA" id="ARBA00023136"/>
    </source>
</evidence>
<name>A0A0C2GG28_9BILA</name>
<keyword evidence="6" id="KW-0472">Membrane</keyword>
<dbReference type="GO" id="GO:0016787">
    <property type="term" value="F:hydrolase activity"/>
    <property type="evidence" value="ECO:0007669"/>
    <property type="project" value="UniProtKB-KW"/>
</dbReference>
<dbReference type="PANTHER" id="PTHR10151:SF66">
    <property type="entry name" value="GLYCEROPHOSPHOCHOLINE CHOLINEPHOSPHODIESTERASE ENPP6"/>
    <property type="match status" value="1"/>
</dbReference>
<dbReference type="Gene3D" id="3.40.720.10">
    <property type="entry name" value="Alkaline Phosphatase, subunit A"/>
    <property type="match status" value="1"/>
</dbReference>
<dbReference type="Proteomes" id="UP000054047">
    <property type="component" value="Unassembled WGS sequence"/>
</dbReference>
<keyword evidence="8" id="KW-0325">Glycoprotein</keyword>
<evidence type="ECO:0000256" key="7">
    <source>
        <dbReference type="ARBA" id="ARBA00023157"/>
    </source>
</evidence>